<evidence type="ECO:0000313" key="3">
    <source>
        <dbReference type="Proteomes" id="UP000008743"/>
    </source>
</evidence>
<gene>
    <name evidence="2" type="ORF">CAOG_007388</name>
</gene>
<evidence type="ECO:0000313" key="2">
    <source>
        <dbReference type="EMBL" id="KJE97548.1"/>
    </source>
</evidence>
<accession>E9CJL8</accession>
<organism evidence="2 3">
    <name type="scientific">Capsaspora owczarzaki (strain ATCC 30864)</name>
    <dbReference type="NCBI Taxonomy" id="595528"/>
    <lineage>
        <taxon>Eukaryota</taxon>
        <taxon>Filasterea</taxon>
        <taxon>Capsaspora</taxon>
    </lineage>
</organism>
<dbReference type="RefSeq" id="XP_004341667.1">
    <property type="nucleotide sequence ID" value="XM_004341619.1"/>
</dbReference>
<dbReference type="PhylomeDB" id="E9CJL8"/>
<dbReference type="Pfam" id="PF01814">
    <property type="entry name" value="Hemerythrin"/>
    <property type="match status" value="1"/>
</dbReference>
<dbReference type="InterPro" id="IPR012312">
    <property type="entry name" value="Hemerythrin-like"/>
</dbReference>
<protein>
    <recommendedName>
        <fullName evidence="1">Hemerythrin-like domain-containing protein</fullName>
    </recommendedName>
</protein>
<dbReference type="PANTHER" id="PTHR35585:SF1">
    <property type="entry name" value="HHE DOMAIN PROTEIN (AFU_ORTHOLOGUE AFUA_4G00730)"/>
    <property type="match status" value="1"/>
</dbReference>
<feature type="domain" description="Hemerythrin-like" evidence="1">
    <location>
        <begin position="13"/>
        <end position="129"/>
    </location>
</feature>
<dbReference type="AlphaFoldDB" id="E9CJL8"/>
<dbReference type="RefSeq" id="XP_004343247.2">
    <property type="nucleotide sequence ID" value="XM_004343197.2"/>
</dbReference>
<accession>E9CHT7</accession>
<dbReference type="Gene3D" id="1.20.120.520">
    <property type="entry name" value="nmb1532 protein domain like"/>
    <property type="match status" value="1"/>
</dbReference>
<name>E9CJL8_CAPO3</name>
<dbReference type="OMA" id="IEDMFDQ"/>
<dbReference type="EMBL" id="KE346374">
    <property type="protein sequence ID" value="KJE97548.1"/>
    <property type="molecule type" value="Genomic_DNA"/>
</dbReference>
<reference evidence="3" key="1">
    <citation type="submission" date="2011-02" db="EMBL/GenBank/DDBJ databases">
        <title>The Genome Sequence of Capsaspora owczarzaki ATCC 30864.</title>
        <authorList>
            <person name="Russ C."/>
            <person name="Cuomo C."/>
            <person name="Burger G."/>
            <person name="Gray M.W."/>
            <person name="Holland P.W.H."/>
            <person name="King N."/>
            <person name="Lang F.B.F."/>
            <person name="Roger A.J."/>
            <person name="Ruiz-Trillo I."/>
            <person name="Young S.K."/>
            <person name="Zeng Q."/>
            <person name="Gargeya S."/>
            <person name="Alvarado L."/>
            <person name="Berlin A."/>
            <person name="Chapman S.B."/>
            <person name="Chen Z."/>
            <person name="Freedman E."/>
            <person name="Gellesch M."/>
            <person name="Goldberg J."/>
            <person name="Griggs A."/>
            <person name="Gujja S."/>
            <person name="Heilman E."/>
            <person name="Heiman D."/>
            <person name="Howarth C."/>
            <person name="Mehta T."/>
            <person name="Neiman D."/>
            <person name="Pearson M."/>
            <person name="Roberts A."/>
            <person name="Saif S."/>
            <person name="Shea T."/>
            <person name="Shenoy N."/>
            <person name="Sisk P."/>
            <person name="Stolte C."/>
            <person name="Sykes S."/>
            <person name="White J."/>
            <person name="Yandava C."/>
            <person name="Haas B."/>
            <person name="Nusbaum C."/>
            <person name="Birren B."/>
        </authorList>
    </citation>
    <scope>NUCLEOTIDE SEQUENCE</scope>
    <source>
        <strain evidence="3">ATCC 30864</strain>
    </source>
</reference>
<dbReference type="Proteomes" id="UP000008743">
    <property type="component" value="Unassembled WGS sequence"/>
</dbReference>
<dbReference type="PANTHER" id="PTHR35585">
    <property type="entry name" value="HHE DOMAIN PROTEIN (AFU_ORTHOLOGUE AFUA_4G00730)"/>
    <property type="match status" value="1"/>
</dbReference>
<sequence length="185" mass="21188">MAMQTRAVENDLVGVILDDHQHLLELFREFDCEKAKSKRKTDMAKHIIKQLALHDWLEVQFLYPTMQKIDCTATHHALDAHMEAETLIEQLLSGDMDPESEAFREQMSTLITDVRRHMMDEEFNILPQLRKHFTVTELVNRGELWEKAKACAPQNPRLAPALSLHQGITAAQLDLNPAADELSAH</sequence>
<dbReference type="InParanoid" id="E9CJL8"/>
<keyword evidence="3" id="KW-1185">Reference proteome</keyword>
<evidence type="ECO:0000259" key="1">
    <source>
        <dbReference type="Pfam" id="PF01814"/>
    </source>
</evidence>
<proteinExistence type="predicted"/>